<feature type="transmembrane region" description="Helical" evidence="1">
    <location>
        <begin position="487"/>
        <end position="504"/>
    </location>
</feature>
<feature type="transmembrane region" description="Helical" evidence="1">
    <location>
        <begin position="755"/>
        <end position="781"/>
    </location>
</feature>
<evidence type="ECO:0000313" key="3">
    <source>
        <dbReference type="Proteomes" id="UP000479526"/>
    </source>
</evidence>
<comment type="caution">
    <text evidence="2">The sequence shown here is derived from an EMBL/GenBank/DDBJ whole genome shotgun (WGS) entry which is preliminary data.</text>
</comment>
<reference evidence="2 3" key="1">
    <citation type="submission" date="2020-01" db="EMBL/GenBank/DDBJ databases">
        <title>Herbidospora sp. NEAU-GS84 nov., a novel actinomycete isolated from soil.</title>
        <authorList>
            <person name="Han L."/>
        </authorList>
    </citation>
    <scope>NUCLEOTIDE SEQUENCE [LARGE SCALE GENOMIC DNA]</scope>
    <source>
        <strain evidence="2 3">NEAU-GS84</strain>
    </source>
</reference>
<feature type="transmembrane region" description="Helical" evidence="1">
    <location>
        <begin position="850"/>
        <end position="871"/>
    </location>
</feature>
<gene>
    <name evidence="2" type="ORF">GT755_15650</name>
</gene>
<sequence>MNVWQLVKVHRGTALVLALLSLSASLLLAVLPRGYERAYDDAVHGMLGDVSAQTADLGVTGRPIVSEALLTHPAEFRNRYEEIAKGLPAQLRKLIVPLGQGTSHFGAKTTGTPVSDRIGGSRRSNQYVDFAWLPDAASRVNWVKGEPPGASSTLAGVPGRPELRDLTVIEIGLVAEVVDEMGIDVGATLLLGNSYPVVARVTGLYELTDAAEPYWEHNGEVTRVVERPIPGSTDTEWLTAGLISDDGLAKLDERREVSYWWVYGVDRNRVEAAVAPAMIAEIADYQRFLGDLSGGGVGNPLELRFQLWTGLDRVLGDFLVVLRTAQTLLYLLLGGLAVVALGVLALAVQLLTERMRAGFSLVRARGASLPHVVRTGVAVVALAVLPAALAGYGLSYLVPGPSTPLAHVVPVVLSLTTLLFAAGRLAPAHRRPLKDTRADLVSARPSPRRIALEFLVVLLGVGGAYLLRTRGVATEAQERGADPLLVLAPAGLALAAGILTLRLYPLPLKLVTRLAGRRPGAVPFLGLTLAARSRGGAALPVLILLPALAVSVFGALVSGAIGDTQSRAAWRDVGAPARIERSAEIPEDVVAKVEALPGVTSVLRAGKGNVQVGVGGMRATVLSIDLKDYRELVDGTPLTVPDPPRGLGVPALVSATLVPYKEIEVGWHTRMTIRNMGRLDELPGLSFPGENLIVMPFDGPKRAGLRTYTNILLIDGDVDRATLERTVGLADAEIETYATALDNIRDTPLTGAITVAFTVATLAMGSYALIAVVVALVIGSADRAKALSFLRTLGLSQQQARTLTVLEVAPLIVLTAVAGLALGLVLPLVIGPGLDLSSFAGLAVTDFPLTFTTPALLAAALTAVSILGAFAHATAGRRVTTALRVGESS</sequence>
<evidence type="ECO:0000256" key="1">
    <source>
        <dbReference type="SAM" id="Phobius"/>
    </source>
</evidence>
<feature type="transmembrane region" description="Helical" evidence="1">
    <location>
        <begin position="537"/>
        <end position="561"/>
    </location>
</feature>
<dbReference type="RefSeq" id="WP_161480419.1">
    <property type="nucleotide sequence ID" value="NZ_WXEW01000004.1"/>
</dbReference>
<dbReference type="Proteomes" id="UP000479526">
    <property type="component" value="Unassembled WGS sequence"/>
</dbReference>
<proteinExistence type="predicted"/>
<keyword evidence="1" id="KW-1133">Transmembrane helix</keyword>
<organism evidence="2 3">
    <name type="scientific">Herbidospora solisilvae</name>
    <dbReference type="NCBI Taxonomy" id="2696284"/>
    <lineage>
        <taxon>Bacteria</taxon>
        <taxon>Bacillati</taxon>
        <taxon>Actinomycetota</taxon>
        <taxon>Actinomycetes</taxon>
        <taxon>Streptosporangiales</taxon>
        <taxon>Streptosporangiaceae</taxon>
        <taxon>Herbidospora</taxon>
    </lineage>
</organism>
<feature type="transmembrane region" description="Helical" evidence="1">
    <location>
        <begin position="405"/>
        <end position="427"/>
    </location>
</feature>
<evidence type="ECO:0008006" key="4">
    <source>
        <dbReference type="Google" id="ProtNLM"/>
    </source>
</evidence>
<feature type="transmembrane region" description="Helical" evidence="1">
    <location>
        <begin position="372"/>
        <end position="393"/>
    </location>
</feature>
<feature type="transmembrane region" description="Helical" evidence="1">
    <location>
        <begin position="802"/>
        <end position="830"/>
    </location>
</feature>
<keyword evidence="1" id="KW-0812">Transmembrane</keyword>
<protein>
    <recommendedName>
        <fullName evidence="4">ABC transport system permease protein</fullName>
    </recommendedName>
</protein>
<dbReference type="AlphaFoldDB" id="A0A7C9JCR2"/>
<accession>A0A7C9JCR2</accession>
<evidence type="ECO:0000313" key="2">
    <source>
        <dbReference type="EMBL" id="NAS23121.1"/>
    </source>
</evidence>
<dbReference type="EMBL" id="WXEW01000004">
    <property type="protein sequence ID" value="NAS23121.1"/>
    <property type="molecule type" value="Genomic_DNA"/>
</dbReference>
<name>A0A7C9JCR2_9ACTN</name>
<keyword evidence="1" id="KW-0472">Membrane</keyword>
<keyword evidence="3" id="KW-1185">Reference proteome</keyword>
<feature type="transmembrane region" description="Helical" evidence="1">
    <location>
        <begin position="328"/>
        <end position="351"/>
    </location>
</feature>
<feature type="transmembrane region" description="Helical" evidence="1">
    <location>
        <begin position="450"/>
        <end position="467"/>
    </location>
</feature>